<dbReference type="InterPro" id="IPR012907">
    <property type="entry name" value="Peptidase_S11_C"/>
</dbReference>
<sequence length="384" mass="41912">MLRPMIKIAMPAPLFRVTLLLASLAALPAGAATVDTIAKQAILIDTTTDTVLMEKAADERMPTSSMSKMMTAYLVYDALRDGRITLDTKFPVSKKAWQTGGSKMFVQINDTIRVEDLLRGLLIQSGNDAAVVLAEGLAGSETAFADQMNAMAKKLGMNASHFVTANGLPDPEHYSTARDLAILAERMISDFPQYYRYDGEREFTWNKIKQGNRNPLLYREMGVDGIKTGHTDSGGYGLTASGVRDNRRLILVVNGLPSMQSRADEGARLLEWGWNQFRLYPLYKAGATVDEATVWLGAEEKVPVTVAQDLAMTMQPADFDKMTVTARFQQPIEAPIAKGQVLGELDIAPPEGPVRKVPLVAAQDMAEASIFRALGMKLGLLLGL</sequence>
<evidence type="ECO:0000256" key="2">
    <source>
        <dbReference type="ARBA" id="ARBA00004752"/>
    </source>
</evidence>
<name>A0A211ZGY0_9PROT</name>
<keyword evidence="6" id="KW-0645">Protease</keyword>
<dbReference type="InterPro" id="IPR018044">
    <property type="entry name" value="Peptidase_S11"/>
</dbReference>
<keyword evidence="11" id="KW-0961">Cell wall biogenesis/degradation</keyword>
<dbReference type="STRING" id="1122125.GCA_000423185_00029"/>
<dbReference type="InterPro" id="IPR037167">
    <property type="entry name" value="Peptidase_S11_C_sf"/>
</dbReference>
<feature type="chain" id="PRO_5012465319" description="serine-type D-Ala-D-Ala carboxypeptidase" evidence="16">
    <location>
        <begin position="32"/>
        <end position="384"/>
    </location>
</feature>
<evidence type="ECO:0000256" key="11">
    <source>
        <dbReference type="ARBA" id="ARBA00023316"/>
    </source>
</evidence>
<evidence type="ECO:0000256" key="4">
    <source>
        <dbReference type="ARBA" id="ARBA00012448"/>
    </source>
</evidence>
<feature type="domain" description="Peptidase S11 D-Ala-D-Ala carboxypeptidase A C-terminal" evidence="17">
    <location>
        <begin position="277"/>
        <end position="367"/>
    </location>
</feature>
<evidence type="ECO:0000256" key="1">
    <source>
        <dbReference type="ARBA" id="ARBA00003217"/>
    </source>
</evidence>
<dbReference type="Gene3D" id="2.60.410.10">
    <property type="entry name" value="D-Ala-D-Ala carboxypeptidase, C-terminal domain"/>
    <property type="match status" value="1"/>
</dbReference>
<proteinExistence type="inferred from homology"/>
<dbReference type="GO" id="GO:0009252">
    <property type="term" value="P:peptidoglycan biosynthetic process"/>
    <property type="evidence" value="ECO:0007669"/>
    <property type="project" value="UniProtKB-UniPathway"/>
</dbReference>
<keyword evidence="9" id="KW-0133">Cell shape</keyword>
<keyword evidence="7 16" id="KW-0732">Signal</keyword>
<keyword evidence="8" id="KW-0378">Hydrolase</keyword>
<keyword evidence="5 18" id="KW-0121">Carboxypeptidase</keyword>
<dbReference type="PRINTS" id="PR00725">
    <property type="entry name" value="DADACBPTASE1"/>
</dbReference>
<gene>
    <name evidence="18" type="ORF">BWR60_24135</name>
</gene>
<comment type="function">
    <text evidence="1">Removes C-terminal D-alanyl residues from sugar-peptide cell wall precursors.</text>
</comment>
<dbReference type="EC" id="3.4.16.4" evidence="4"/>
<comment type="similarity">
    <text evidence="3 15">Belongs to the peptidase S11 family.</text>
</comment>
<dbReference type="Pfam" id="PF07943">
    <property type="entry name" value="PBP5_C"/>
    <property type="match status" value="1"/>
</dbReference>
<evidence type="ECO:0000256" key="12">
    <source>
        <dbReference type="ARBA" id="ARBA00034000"/>
    </source>
</evidence>
<comment type="caution">
    <text evidence="18">The sequence shown here is derived from an EMBL/GenBank/DDBJ whole genome shotgun (WGS) entry which is preliminary data.</text>
</comment>
<evidence type="ECO:0000256" key="7">
    <source>
        <dbReference type="ARBA" id="ARBA00022729"/>
    </source>
</evidence>
<feature type="active site" evidence="13">
    <location>
        <position position="125"/>
    </location>
</feature>
<comment type="catalytic activity">
    <reaction evidence="12">
        <text>Preferential cleavage: (Ac)2-L-Lys-D-Ala-|-D-Ala. Also transpeptidation of peptidyl-alanyl moieties that are N-acyl substituents of D-alanine.</text>
        <dbReference type="EC" id="3.4.16.4"/>
    </reaction>
</comment>
<keyword evidence="10" id="KW-0573">Peptidoglycan synthesis</keyword>
<protein>
    <recommendedName>
        <fullName evidence="4">serine-type D-Ala-D-Ala carboxypeptidase</fullName>
        <ecNumber evidence="4">3.4.16.4</ecNumber>
    </recommendedName>
</protein>
<evidence type="ECO:0000256" key="16">
    <source>
        <dbReference type="SAM" id="SignalP"/>
    </source>
</evidence>
<evidence type="ECO:0000256" key="13">
    <source>
        <dbReference type="PIRSR" id="PIRSR618044-1"/>
    </source>
</evidence>
<feature type="active site" description="Acyl-ester intermediate" evidence="13">
    <location>
        <position position="65"/>
    </location>
</feature>
<organism evidence="18 19">
    <name type="scientific">Inquilinus limosus</name>
    <dbReference type="NCBI Taxonomy" id="171674"/>
    <lineage>
        <taxon>Bacteria</taxon>
        <taxon>Pseudomonadati</taxon>
        <taxon>Pseudomonadota</taxon>
        <taxon>Alphaproteobacteria</taxon>
        <taxon>Rhodospirillales</taxon>
        <taxon>Rhodospirillaceae</taxon>
        <taxon>Inquilinus</taxon>
    </lineage>
</organism>
<dbReference type="GO" id="GO:0006508">
    <property type="term" value="P:proteolysis"/>
    <property type="evidence" value="ECO:0007669"/>
    <property type="project" value="UniProtKB-KW"/>
</dbReference>
<feature type="active site" description="Proton acceptor" evidence="13">
    <location>
        <position position="68"/>
    </location>
</feature>
<dbReference type="GO" id="GO:0071555">
    <property type="term" value="P:cell wall organization"/>
    <property type="evidence" value="ECO:0007669"/>
    <property type="project" value="UniProtKB-KW"/>
</dbReference>
<dbReference type="SMART" id="SM00936">
    <property type="entry name" value="PBP5_C"/>
    <property type="match status" value="1"/>
</dbReference>
<dbReference type="SUPFAM" id="SSF69189">
    <property type="entry name" value="Penicillin-binding protein associated domain"/>
    <property type="match status" value="1"/>
</dbReference>
<dbReference type="InterPro" id="IPR001967">
    <property type="entry name" value="Peptidase_S11_N"/>
</dbReference>
<dbReference type="GO" id="GO:0008360">
    <property type="term" value="P:regulation of cell shape"/>
    <property type="evidence" value="ECO:0007669"/>
    <property type="project" value="UniProtKB-KW"/>
</dbReference>
<evidence type="ECO:0000256" key="3">
    <source>
        <dbReference type="ARBA" id="ARBA00007164"/>
    </source>
</evidence>
<dbReference type="OrthoDB" id="9795979at2"/>
<dbReference type="PANTHER" id="PTHR21581:SF6">
    <property type="entry name" value="TRAFFICKING PROTEIN PARTICLE COMPLEX SUBUNIT 12"/>
    <property type="match status" value="1"/>
</dbReference>
<evidence type="ECO:0000256" key="15">
    <source>
        <dbReference type="RuleBase" id="RU004016"/>
    </source>
</evidence>
<evidence type="ECO:0000256" key="14">
    <source>
        <dbReference type="PIRSR" id="PIRSR618044-2"/>
    </source>
</evidence>
<feature type="binding site" evidence="14">
    <location>
        <position position="227"/>
    </location>
    <ligand>
        <name>substrate</name>
    </ligand>
</feature>
<evidence type="ECO:0000256" key="10">
    <source>
        <dbReference type="ARBA" id="ARBA00022984"/>
    </source>
</evidence>
<dbReference type="Proteomes" id="UP000196655">
    <property type="component" value="Unassembled WGS sequence"/>
</dbReference>
<keyword evidence="19" id="KW-1185">Reference proteome</keyword>
<dbReference type="GO" id="GO:0009002">
    <property type="term" value="F:serine-type D-Ala-D-Ala carboxypeptidase activity"/>
    <property type="evidence" value="ECO:0007669"/>
    <property type="project" value="UniProtKB-EC"/>
</dbReference>
<evidence type="ECO:0000313" key="18">
    <source>
        <dbReference type="EMBL" id="OWJ64532.1"/>
    </source>
</evidence>
<reference evidence="19" key="1">
    <citation type="submission" date="2017-05" db="EMBL/GenBank/DDBJ databases">
        <authorList>
            <person name="Macchi M."/>
            <person name="Festa S."/>
            <person name="Coppotelli B.M."/>
            <person name="Morelli I.S."/>
        </authorList>
    </citation>
    <scope>NUCLEOTIDE SEQUENCE [LARGE SCALE GENOMIC DNA]</scope>
    <source>
        <strain evidence="19">I</strain>
    </source>
</reference>
<dbReference type="UniPathway" id="UPA00219"/>
<dbReference type="PANTHER" id="PTHR21581">
    <property type="entry name" value="D-ALANYL-D-ALANINE CARBOXYPEPTIDASE"/>
    <property type="match status" value="1"/>
</dbReference>
<dbReference type="EMBL" id="NHON01000055">
    <property type="protein sequence ID" value="OWJ64532.1"/>
    <property type="molecule type" value="Genomic_DNA"/>
</dbReference>
<accession>A0A211ZGY0</accession>
<dbReference type="Pfam" id="PF00768">
    <property type="entry name" value="Peptidase_S11"/>
    <property type="match status" value="1"/>
</dbReference>
<evidence type="ECO:0000313" key="19">
    <source>
        <dbReference type="Proteomes" id="UP000196655"/>
    </source>
</evidence>
<comment type="pathway">
    <text evidence="2">Cell wall biogenesis; peptidoglycan biosynthesis.</text>
</comment>
<dbReference type="SUPFAM" id="SSF56601">
    <property type="entry name" value="beta-lactamase/transpeptidase-like"/>
    <property type="match status" value="1"/>
</dbReference>
<dbReference type="InterPro" id="IPR015956">
    <property type="entry name" value="Peniciliin-bd_prot_C_sf"/>
</dbReference>
<evidence type="ECO:0000256" key="8">
    <source>
        <dbReference type="ARBA" id="ARBA00022801"/>
    </source>
</evidence>
<dbReference type="AlphaFoldDB" id="A0A211ZGY0"/>
<evidence type="ECO:0000256" key="6">
    <source>
        <dbReference type="ARBA" id="ARBA00022670"/>
    </source>
</evidence>
<evidence type="ECO:0000259" key="17">
    <source>
        <dbReference type="SMART" id="SM00936"/>
    </source>
</evidence>
<dbReference type="Gene3D" id="3.40.710.10">
    <property type="entry name" value="DD-peptidase/beta-lactamase superfamily"/>
    <property type="match status" value="1"/>
</dbReference>
<feature type="signal peptide" evidence="16">
    <location>
        <begin position="1"/>
        <end position="31"/>
    </location>
</feature>
<evidence type="ECO:0000256" key="5">
    <source>
        <dbReference type="ARBA" id="ARBA00022645"/>
    </source>
</evidence>
<dbReference type="InterPro" id="IPR012338">
    <property type="entry name" value="Beta-lactam/transpept-like"/>
</dbReference>
<evidence type="ECO:0000256" key="9">
    <source>
        <dbReference type="ARBA" id="ARBA00022960"/>
    </source>
</evidence>